<dbReference type="FunFam" id="3.30.63.10:FF:000002">
    <property type="entry name" value="Guanylate kinase 1"/>
    <property type="match status" value="1"/>
</dbReference>
<evidence type="ECO:0000256" key="4">
    <source>
        <dbReference type="ARBA" id="ARBA00022679"/>
    </source>
</evidence>
<reference evidence="8 9" key="1">
    <citation type="submission" date="2015-10" db="EMBL/GenBank/DDBJ databases">
        <title>The utility of whole genome sequencing in characterizing Acinetobacter epidemiology and analyzing hospital outbreaks.</title>
        <authorList>
            <person name="Ozer E.A."/>
            <person name="Fitzpatrick M.A."/>
            <person name="Hauser A.R."/>
        </authorList>
    </citation>
    <scope>NUCLEOTIDE SEQUENCE [LARGE SCALE GENOMIC DNA]</scope>
    <source>
        <strain evidence="8 9">ABBL072</strain>
    </source>
</reference>
<dbReference type="InterPro" id="IPR020590">
    <property type="entry name" value="Guanylate_kinase_CS"/>
</dbReference>
<protein>
    <recommendedName>
        <fullName evidence="3">Guanylate kinase</fullName>
        <ecNumber evidence="2">2.7.4.8</ecNumber>
    </recommendedName>
    <alternativeName>
        <fullName evidence="6">GMP kinase</fullName>
    </alternativeName>
</protein>
<comment type="similarity">
    <text evidence="1">Belongs to the guanylate kinase family.</text>
</comment>
<dbReference type="GO" id="GO:0005829">
    <property type="term" value="C:cytosol"/>
    <property type="evidence" value="ECO:0007669"/>
    <property type="project" value="TreeGrafter"/>
</dbReference>
<dbReference type="EC" id="2.7.4.8" evidence="2"/>
<gene>
    <name evidence="8" type="ORF">APD33_13265</name>
</gene>
<evidence type="ECO:0000313" key="9">
    <source>
        <dbReference type="Proteomes" id="UP000051449"/>
    </source>
</evidence>
<dbReference type="CDD" id="cd00071">
    <property type="entry name" value="GMPK"/>
    <property type="match status" value="1"/>
</dbReference>
<proteinExistence type="inferred from homology"/>
<accession>A0AAN6AJ43</accession>
<dbReference type="Proteomes" id="UP000051449">
    <property type="component" value="Unassembled WGS sequence"/>
</dbReference>
<dbReference type="PANTHER" id="PTHR23117:SF13">
    <property type="entry name" value="GUANYLATE KINASE"/>
    <property type="match status" value="1"/>
</dbReference>
<evidence type="ECO:0000256" key="5">
    <source>
        <dbReference type="ARBA" id="ARBA00022777"/>
    </source>
</evidence>
<dbReference type="InterPro" id="IPR008145">
    <property type="entry name" value="GK/Ca_channel_bsu"/>
</dbReference>
<evidence type="ECO:0000256" key="3">
    <source>
        <dbReference type="ARBA" id="ARBA00016296"/>
    </source>
</evidence>
<organism evidence="8 9">
    <name type="scientific">Acinetobacter baumannii</name>
    <dbReference type="NCBI Taxonomy" id="470"/>
    <lineage>
        <taxon>Bacteria</taxon>
        <taxon>Pseudomonadati</taxon>
        <taxon>Pseudomonadota</taxon>
        <taxon>Gammaproteobacteria</taxon>
        <taxon>Moraxellales</taxon>
        <taxon>Moraxellaceae</taxon>
        <taxon>Acinetobacter</taxon>
        <taxon>Acinetobacter calcoaceticus/baumannii complex</taxon>
    </lineage>
</organism>
<feature type="domain" description="Guanylate kinase-like" evidence="7">
    <location>
        <begin position="1"/>
        <end position="191"/>
    </location>
</feature>
<sequence length="208" mass="23529">MILIISGKTCSGKSTLAKHLIENGGFGRIVTCTTRQPREGEKNGVHYHFLTKEQFSDAINKDEFIEFNVHGGVMYGVRKKEIIQAIDAPFDSLIVIEPVGRRKLVKYLQGNQMRYLSIYLDISSVIQAERFMNRIQMASANELTDLTDRMASMLEVEQNWLKSSTTDGSCDMVFASFNTASDLKHVTDIIMQHVMKKPFDQTEKAKAV</sequence>
<dbReference type="PROSITE" id="PS00856">
    <property type="entry name" value="GUANYLATE_KINASE_1"/>
    <property type="match status" value="1"/>
</dbReference>
<dbReference type="AlphaFoldDB" id="A0AAN6AJ43"/>
<keyword evidence="4" id="KW-0808">Transferase</keyword>
<dbReference type="InterPro" id="IPR027417">
    <property type="entry name" value="P-loop_NTPase"/>
</dbReference>
<dbReference type="GO" id="GO:0004385">
    <property type="term" value="F:GMP kinase activity"/>
    <property type="evidence" value="ECO:0007669"/>
    <property type="project" value="UniProtKB-EC"/>
</dbReference>
<dbReference type="EMBL" id="LLGC01000179">
    <property type="protein sequence ID" value="KQE03579.1"/>
    <property type="molecule type" value="Genomic_DNA"/>
</dbReference>
<evidence type="ECO:0000313" key="8">
    <source>
        <dbReference type="EMBL" id="KQE03579.1"/>
    </source>
</evidence>
<dbReference type="Gene3D" id="3.40.50.300">
    <property type="entry name" value="P-loop containing nucleotide triphosphate hydrolases"/>
    <property type="match status" value="1"/>
</dbReference>
<evidence type="ECO:0000256" key="2">
    <source>
        <dbReference type="ARBA" id="ARBA00012961"/>
    </source>
</evidence>
<evidence type="ECO:0000256" key="6">
    <source>
        <dbReference type="ARBA" id="ARBA00030128"/>
    </source>
</evidence>
<evidence type="ECO:0000259" key="7">
    <source>
        <dbReference type="PROSITE" id="PS50052"/>
    </source>
</evidence>
<dbReference type="PANTHER" id="PTHR23117">
    <property type="entry name" value="GUANYLATE KINASE-RELATED"/>
    <property type="match status" value="1"/>
</dbReference>
<name>A0AAN6AJ43_ACIBA</name>
<dbReference type="SMART" id="SM00072">
    <property type="entry name" value="GuKc"/>
    <property type="match status" value="1"/>
</dbReference>
<dbReference type="PROSITE" id="PS50052">
    <property type="entry name" value="GUANYLATE_KINASE_2"/>
    <property type="match status" value="1"/>
</dbReference>
<dbReference type="InterPro" id="IPR008144">
    <property type="entry name" value="Guanylate_kin-like_dom"/>
</dbReference>
<dbReference type="RefSeq" id="WP_000600689.1">
    <property type="nucleotide sequence ID" value="NZ_CAJHFN010000015.1"/>
</dbReference>
<dbReference type="Pfam" id="PF00625">
    <property type="entry name" value="Guanylate_kin"/>
    <property type="match status" value="1"/>
</dbReference>
<keyword evidence="5 8" id="KW-0418">Kinase</keyword>
<comment type="caution">
    <text evidence="8">The sequence shown here is derived from an EMBL/GenBank/DDBJ whole genome shotgun (WGS) entry which is preliminary data.</text>
</comment>
<dbReference type="SUPFAM" id="SSF52540">
    <property type="entry name" value="P-loop containing nucleoside triphosphate hydrolases"/>
    <property type="match status" value="1"/>
</dbReference>
<evidence type="ECO:0000256" key="1">
    <source>
        <dbReference type="ARBA" id="ARBA00005790"/>
    </source>
</evidence>